<feature type="region of interest" description="Disordered" evidence="2">
    <location>
        <begin position="2481"/>
        <end position="2525"/>
    </location>
</feature>
<protein>
    <submittedName>
        <fullName evidence="3">Uncharacterized protein</fullName>
    </submittedName>
</protein>
<feature type="coiled-coil region" evidence="1">
    <location>
        <begin position="939"/>
        <end position="1012"/>
    </location>
</feature>
<feature type="compositionally biased region" description="Basic and acidic residues" evidence="2">
    <location>
        <begin position="2512"/>
        <end position="2525"/>
    </location>
</feature>
<feature type="coiled-coil region" evidence="1">
    <location>
        <begin position="402"/>
        <end position="429"/>
    </location>
</feature>
<organism evidence="3 4">
    <name type="scientific">Leptidea sinapis</name>
    <dbReference type="NCBI Taxonomy" id="189913"/>
    <lineage>
        <taxon>Eukaryota</taxon>
        <taxon>Metazoa</taxon>
        <taxon>Ecdysozoa</taxon>
        <taxon>Arthropoda</taxon>
        <taxon>Hexapoda</taxon>
        <taxon>Insecta</taxon>
        <taxon>Pterygota</taxon>
        <taxon>Neoptera</taxon>
        <taxon>Endopterygota</taxon>
        <taxon>Lepidoptera</taxon>
        <taxon>Glossata</taxon>
        <taxon>Ditrysia</taxon>
        <taxon>Papilionoidea</taxon>
        <taxon>Pieridae</taxon>
        <taxon>Dismorphiinae</taxon>
        <taxon>Leptidea</taxon>
    </lineage>
</organism>
<keyword evidence="4" id="KW-1185">Reference proteome</keyword>
<evidence type="ECO:0000256" key="2">
    <source>
        <dbReference type="SAM" id="MobiDB-lite"/>
    </source>
</evidence>
<evidence type="ECO:0000313" key="4">
    <source>
        <dbReference type="Proteomes" id="UP000324832"/>
    </source>
</evidence>
<sequence>MLEKWKKILSNWIKCYSMNDNKKVPVNIDSLLDIICYLRDNFNLNESKSSLLEAHTLNEFIVEKYPDFIFENGTPEPVNETDIHIAASLLLFFMCVNSKDLDLKSAMCKELSVEDQEVILKFSKCLMECHSVTYADFAVPETPPAVRGLHNEVRNLKAALDTERFDKNYIQDELNRTNLKLDKLSKEKEEYKLEIVNLKGRISLCCGENRECKESETSQTNSEKLLKQLDTCEKELLNIQEQYEDLRDERDLLKDKLEESKREYEKSIALRQEEESRVSQLIQELEIERNNAQALRELVAELQQHNRLNGLDTSQLECDELDATVCSEACANVIEVQLGEERAKIVVLNEQIGVLQSQLNDINKIYNDEKLSFASMLSDKENEIKSLSDKISYEVEEKNALKLHFDNEINKLNSNLRDFEQKLRESDETSARIIEAKIQDIQTLQNEKLSLLDSLANVTTKLENVIKGLNLEIETEKTLKMKMREEYENKIMKLNEKVLNRSNELIEFQNKIEEKGEIIEKLQLELRNEKHLKDELSNKYNDEILNSNIQIAAFDENLRQKVEELNFLHKQLQDTLSINSNMKKDNEYLNSCVVQLQDDKTKIEAENRQCIFDIKNRDTKINQLQNDLENSERSFKEMQNKLSCDLNESQATIETLKSQLQDEIEYKLNLQIRLSKIESMLVEKDNKIRETESRNKEVIERLGYENSKLEEINKELSASNVDYDNTIKEHKQKSEKDIETLNDDISNKIEVINSITEKLEIERSQTSSLKDSLKQAEKQNGQLLSELNIKINEVEALEMKVQKLSETINDNSEATKLLESSLKEKSTIIDQLAKDFNTETTRLATKLNENDKIMADLKSTTNSTIETHQVTIQTFQIECKSLTEALQNAQEKQRVYEKEKEFLNNQLIEENYLRSKFEKEYLNKCSQLNNITMQINEEILRYKDTISTLCNKIQELERDNEEKDNKIQEMEVVTAEMHSKQSEIIIQRDVELDKNKSTFNRLQQENEELIIKLGQNILLHENLMKNKDIIINNIESRLHGVLKDIETQKHNYETYKNECEKNSSLKDEELMEKLTEIKTLKDVILELENCVTEKDKIITCLNIENSKYKEDLFILNTEINSLRQKLEENNHGYIELRDSLDSEKMVKDSLETEKKNLLQENKILLQKAIDDKTQYEVLENERDSLLNEKTILVQELLEEKSVRKLINDEKDMLARELTTCKSVFEEEKASLMQQLKDLDFERIVLEKEKSDFKDAKLEFEEKLATEILSRMQLDKQNNNLIMNNKDLSDQLFKLKETRNKLELEVLDKSDEIAQLNEMKEVLLSDKATLKHENELLLQSSNEIKIEMDKMTTEKVFLTNKLREADEKYSLYSMNTQDEIQNLVLEFNDLKSEYKKLQDTNNSVEVILNSEFTNASDKIKSLDIEGIQKVIDVGSSTTSEKCKYFASVVDLLIQVISEIKEQGDILKQENIDTVNDLEEKKSKISQLELDLVNLRKSVEEYKTKLSHLKQTYNTTVEATNKDIQVLQADNQSLNNELTTHKIKLEEKVHSLKEKLIDNENLTDKLKKTYECQIDNLNLMITKLSNYLKEKTTELEGARKEIEQLQINVEEKTKTIKCLEEEVKVEKHNQEKLISDFESERLVLKNMVTVTESIMEDQKVSSHKSITIYEKTIESLNQEIELLKSQIETEKGNAFTSLQEKEFALECIVADLHKERNQKETIESELNAQIKLLNEKNSNITTELKSKNTELQGLLILNKQLCEELDSYKSVIAMREAENTKLKVTFEELKQDLKAQYEDKSKIENLLLEKIKCHDEFINQITTLENDKEELLVERDNLKRDLKEVSDKVIMNEENEQKLIDLMKEKTKLINILEEKYAEITRLESLLKTEHKDNKSLQDSLDSEKLNNTNKCSLLQEEGFKKEKEIELLKTKLMSILRDKEECISKLTEEKDAVINELNKQLTQERDYKQKSLKEIYDMTMEISELRNKLLEMQHESDTVKMLRKENEELFNQEKSKEPAKQYEYLEKEQRHNQVDSNSSDTQSSLESYKTIADLERILQDKCRAITALNTDITFLKSLVAESENKLLDVSKDLEMSKENCQQLSSQLKKIVHQKNEEIAELKKQVSKMSATETRATQIIKLSAKYQAMILKRVAEIKNNTVLKELTNFGNSNTDGELKRNFNAGSITMDELENFLDTTDRHLRRCAEKQMTWQKERDRLCEVNRINESEIINMRKFLTELSVSVKTFNSVRDLYSQKLSKVVSLQRTARREILNLDGVVTDAAMCKLERGYAAVIQDLSECVMNLERWVERSISRTISSEKIKQAFTSETDRASLASASFQNTSLEIQLEELENSFKKLLVEVGQAQKGEGARDTQAVTVMEVRAEYEDKLNRMKAQMKQLFHEQISVFKDKQKEEIASLERELLECKKKLKESSQAYEDHIRALTTELWNVGEKFLVQKGEAEWLKKSQRSGSLMSLQHVHSGGLVAPSEESHRQSDTHSLRSLPVHSHNNKGKENRGVHMSDEEGEVFDNRYLRELASTPRGPHAPQRLSELRWRNSLCPPHLKSSYPAETQFAALREEDIKDSELRESLRVEAEPTACSQTYSTRTSA</sequence>
<feature type="coiled-coil region" evidence="1">
    <location>
        <begin position="2078"/>
        <end position="2130"/>
    </location>
</feature>
<dbReference type="EMBL" id="FZQP02002835">
    <property type="protein sequence ID" value="VVC96668.1"/>
    <property type="molecule type" value="Genomic_DNA"/>
</dbReference>
<feature type="coiled-coil region" evidence="1">
    <location>
        <begin position="872"/>
        <end position="906"/>
    </location>
</feature>
<feature type="coiled-coil region" evidence="1">
    <location>
        <begin position="167"/>
        <end position="305"/>
    </location>
</feature>
<feature type="coiled-coil region" evidence="1">
    <location>
        <begin position="1721"/>
        <end position="1748"/>
    </location>
</feature>
<feature type="coiled-coil region" evidence="1">
    <location>
        <begin position="1935"/>
        <end position="1962"/>
    </location>
</feature>
<feature type="coiled-coil region" evidence="1">
    <location>
        <begin position="1140"/>
        <end position="1195"/>
    </location>
</feature>
<proteinExistence type="predicted"/>
<dbReference type="Proteomes" id="UP000324832">
    <property type="component" value="Unassembled WGS sequence"/>
</dbReference>
<gene>
    <name evidence="3" type="ORF">LSINAPIS_LOCUS8119</name>
</gene>
<feature type="coiled-coil region" evidence="1">
    <location>
        <begin position="1270"/>
        <end position="1399"/>
    </location>
</feature>
<evidence type="ECO:0000313" key="3">
    <source>
        <dbReference type="EMBL" id="VVC96668.1"/>
    </source>
</evidence>
<evidence type="ECO:0000256" key="1">
    <source>
        <dbReference type="SAM" id="Coils"/>
    </source>
</evidence>
<feature type="coiled-coil region" evidence="1">
    <location>
        <begin position="466"/>
        <end position="539"/>
    </location>
</feature>
<feature type="coiled-coil region" evidence="1">
    <location>
        <begin position="1664"/>
        <end position="1691"/>
    </location>
</feature>
<accession>A0A5E4QEG3</accession>
<feature type="coiled-coil region" evidence="1">
    <location>
        <begin position="759"/>
        <end position="814"/>
    </location>
</feature>
<feature type="coiled-coil region" evidence="1">
    <location>
        <begin position="2334"/>
        <end position="2447"/>
    </location>
</feature>
<feature type="coiled-coil region" evidence="1">
    <location>
        <begin position="1476"/>
        <end position="1634"/>
    </location>
</feature>
<name>A0A5E4QEG3_9NEOP</name>
<feature type="coiled-coil region" evidence="1">
    <location>
        <begin position="674"/>
        <end position="733"/>
    </location>
</feature>
<keyword evidence="1" id="KW-0175">Coiled coil</keyword>
<feature type="coiled-coil region" evidence="1">
    <location>
        <begin position="614"/>
        <end position="641"/>
    </location>
</feature>
<feature type="compositionally biased region" description="Basic and acidic residues" evidence="2">
    <location>
        <begin position="2490"/>
        <end position="2500"/>
    </location>
</feature>
<feature type="coiled-coil region" evidence="1">
    <location>
        <begin position="1784"/>
        <end position="1881"/>
    </location>
</feature>
<reference evidence="3 4" key="1">
    <citation type="submission" date="2017-07" db="EMBL/GenBank/DDBJ databases">
        <authorList>
            <person name="Talla V."/>
            <person name="Backstrom N."/>
        </authorList>
    </citation>
    <scope>NUCLEOTIDE SEQUENCE [LARGE SCALE GENOMIC DNA]</scope>
</reference>